<evidence type="ECO:0000256" key="1">
    <source>
        <dbReference type="SAM" id="MobiDB-lite"/>
    </source>
</evidence>
<dbReference type="Proteomes" id="UP000054166">
    <property type="component" value="Unassembled WGS sequence"/>
</dbReference>
<dbReference type="InParanoid" id="A0A0C3FZS7"/>
<reference evidence="3" key="2">
    <citation type="submission" date="2015-01" db="EMBL/GenBank/DDBJ databases">
        <title>Evolutionary Origins and Diversification of the Mycorrhizal Mutualists.</title>
        <authorList>
            <consortium name="DOE Joint Genome Institute"/>
            <consortium name="Mycorrhizal Genomics Consortium"/>
            <person name="Kohler A."/>
            <person name="Kuo A."/>
            <person name="Nagy L.G."/>
            <person name="Floudas D."/>
            <person name="Copeland A."/>
            <person name="Barry K.W."/>
            <person name="Cichocki N."/>
            <person name="Veneault-Fourrey C."/>
            <person name="LaButti K."/>
            <person name="Lindquist E.A."/>
            <person name="Lipzen A."/>
            <person name="Lundell T."/>
            <person name="Morin E."/>
            <person name="Murat C."/>
            <person name="Riley R."/>
            <person name="Ohm R."/>
            <person name="Sun H."/>
            <person name="Tunlid A."/>
            <person name="Henrissat B."/>
            <person name="Grigoriev I.V."/>
            <person name="Hibbett D.S."/>
            <person name="Martin F."/>
        </authorList>
    </citation>
    <scope>NUCLEOTIDE SEQUENCE [LARGE SCALE GENOMIC DNA]</scope>
    <source>
        <strain evidence="3">F 1598</strain>
    </source>
</reference>
<dbReference type="HOGENOM" id="CLU_2264727_0_0_1"/>
<keyword evidence="3" id="KW-1185">Reference proteome</keyword>
<evidence type="ECO:0000313" key="2">
    <source>
        <dbReference type="EMBL" id="KIM85234.1"/>
    </source>
</evidence>
<dbReference type="EMBL" id="KN832985">
    <property type="protein sequence ID" value="KIM85234.1"/>
    <property type="molecule type" value="Genomic_DNA"/>
</dbReference>
<sequence length="103" mass="10889">MTASPVVSKAGLPVQTSPVDTYSSSPQFEDIQQWLGAAPQGNSSTLLHVINPPSPAGTVNTTWSELTADAGESVANLEVDSAYHGDWMSLPFSRRAAVFQLAE</sequence>
<name>A0A0C3FZS7_PILCF</name>
<reference evidence="2 3" key="1">
    <citation type="submission" date="2014-04" db="EMBL/GenBank/DDBJ databases">
        <authorList>
            <consortium name="DOE Joint Genome Institute"/>
            <person name="Kuo A."/>
            <person name="Tarkka M."/>
            <person name="Buscot F."/>
            <person name="Kohler A."/>
            <person name="Nagy L.G."/>
            <person name="Floudas D."/>
            <person name="Copeland A."/>
            <person name="Barry K.W."/>
            <person name="Cichocki N."/>
            <person name="Veneault-Fourrey C."/>
            <person name="LaButti K."/>
            <person name="Lindquist E.A."/>
            <person name="Lipzen A."/>
            <person name="Lundell T."/>
            <person name="Morin E."/>
            <person name="Murat C."/>
            <person name="Sun H."/>
            <person name="Tunlid A."/>
            <person name="Henrissat B."/>
            <person name="Grigoriev I.V."/>
            <person name="Hibbett D.S."/>
            <person name="Martin F."/>
            <person name="Nordberg H.P."/>
            <person name="Cantor M.N."/>
            <person name="Hua S.X."/>
        </authorList>
    </citation>
    <scope>NUCLEOTIDE SEQUENCE [LARGE SCALE GENOMIC DNA]</scope>
    <source>
        <strain evidence="2 3">F 1598</strain>
    </source>
</reference>
<feature type="compositionally biased region" description="Polar residues" evidence="1">
    <location>
        <begin position="14"/>
        <end position="24"/>
    </location>
</feature>
<gene>
    <name evidence="2" type="ORF">PILCRDRAFT_817237</name>
</gene>
<protein>
    <submittedName>
        <fullName evidence="2">Uncharacterized protein</fullName>
    </submittedName>
</protein>
<proteinExistence type="predicted"/>
<feature type="region of interest" description="Disordered" evidence="1">
    <location>
        <begin position="1"/>
        <end position="24"/>
    </location>
</feature>
<evidence type="ECO:0000313" key="3">
    <source>
        <dbReference type="Proteomes" id="UP000054166"/>
    </source>
</evidence>
<dbReference type="AlphaFoldDB" id="A0A0C3FZS7"/>
<organism evidence="2 3">
    <name type="scientific">Piloderma croceum (strain F 1598)</name>
    <dbReference type="NCBI Taxonomy" id="765440"/>
    <lineage>
        <taxon>Eukaryota</taxon>
        <taxon>Fungi</taxon>
        <taxon>Dikarya</taxon>
        <taxon>Basidiomycota</taxon>
        <taxon>Agaricomycotina</taxon>
        <taxon>Agaricomycetes</taxon>
        <taxon>Agaricomycetidae</taxon>
        <taxon>Atheliales</taxon>
        <taxon>Atheliaceae</taxon>
        <taxon>Piloderma</taxon>
    </lineage>
</organism>
<accession>A0A0C3FZS7</accession>